<dbReference type="Proteomes" id="UP000256304">
    <property type="component" value="Unassembled WGS sequence"/>
</dbReference>
<dbReference type="AlphaFoldDB" id="A0A3D9RKL1"/>
<dbReference type="InterPro" id="IPR040170">
    <property type="entry name" value="Cytosol_ACT"/>
</dbReference>
<dbReference type="EMBL" id="QTTN01000022">
    <property type="protein sequence ID" value="REE80078.1"/>
    <property type="molecule type" value="Genomic_DNA"/>
</dbReference>
<evidence type="ECO:0000256" key="1">
    <source>
        <dbReference type="ARBA" id="ARBA00010458"/>
    </source>
</evidence>
<organism evidence="6 7">
    <name type="scientific">Paenibacillus taihuensis</name>
    <dbReference type="NCBI Taxonomy" id="1156355"/>
    <lineage>
        <taxon>Bacteria</taxon>
        <taxon>Bacillati</taxon>
        <taxon>Bacillota</taxon>
        <taxon>Bacilli</taxon>
        <taxon>Bacillales</taxon>
        <taxon>Paenibacillaceae</taxon>
        <taxon>Paenibacillus</taxon>
    </lineage>
</organism>
<dbReference type="InterPro" id="IPR006683">
    <property type="entry name" value="Thioestr_dom"/>
</dbReference>
<comment type="caution">
    <text evidence="6">The sequence shown here is derived from an EMBL/GenBank/DDBJ whole genome shotgun (WGS) entry which is preliminary data.</text>
</comment>
<evidence type="ECO:0000259" key="5">
    <source>
        <dbReference type="PROSITE" id="PS51770"/>
    </source>
</evidence>
<accession>A0A3D9RKL1</accession>
<evidence type="ECO:0000256" key="3">
    <source>
        <dbReference type="PROSITE-ProRule" id="PRU01106"/>
    </source>
</evidence>
<evidence type="ECO:0000256" key="2">
    <source>
        <dbReference type="ARBA" id="ARBA00022801"/>
    </source>
</evidence>
<dbReference type="GO" id="GO:0009062">
    <property type="term" value="P:fatty acid catabolic process"/>
    <property type="evidence" value="ECO:0007669"/>
    <property type="project" value="TreeGrafter"/>
</dbReference>
<dbReference type="CDD" id="cd03442">
    <property type="entry name" value="BFIT_BACH"/>
    <property type="match status" value="1"/>
</dbReference>
<dbReference type="GO" id="GO:0052816">
    <property type="term" value="F:long-chain fatty acyl-CoA hydrolase activity"/>
    <property type="evidence" value="ECO:0007669"/>
    <property type="project" value="TreeGrafter"/>
</dbReference>
<feature type="region of interest" description="Disordered" evidence="4">
    <location>
        <begin position="126"/>
        <end position="164"/>
    </location>
</feature>
<keyword evidence="2 3" id="KW-0378">Hydrolase</keyword>
<reference evidence="6 7" key="1">
    <citation type="submission" date="2018-08" db="EMBL/GenBank/DDBJ databases">
        <title>Genomic Encyclopedia of Type Strains, Phase III (KMG-III): the genomes of soil and plant-associated and newly described type strains.</title>
        <authorList>
            <person name="Whitman W."/>
        </authorList>
    </citation>
    <scope>NUCLEOTIDE SEQUENCE [LARGE SCALE GENOMIC DNA]</scope>
    <source>
        <strain evidence="6 7">CGMCC 1.10966</strain>
    </source>
</reference>
<feature type="domain" description="HotDog ACOT-type" evidence="5">
    <location>
        <begin position="11"/>
        <end position="123"/>
    </location>
</feature>
<dbReference type="OrthoDB" id="9791628at2"/>
<name>A0A3D9RKL1_9BACL</name>
<dbReference type="Gene3D" id="3.10.129.10">
    <property type="entry name" value="Hotdog Thioesterase"/>
    <property type="match status" value="1"/>
</dbReference>
<dbReference type="InterPro" id="IPR033120">
    <property type="entry name" value="HOTDOG_ACOT"/>
</dbReference>
<evidence type="ECO:0000313" key="7">
    <source>
        <dbReference type="Proteomes" id="UP000256304"/>
    </source>
</evidence>
<evidence type="ECO:0000313" key="6">
    <source>
        <dbReference type="EMBL" id="REE80078.1"/>
    </source>
</evidence>
<dbReference type="PANTHER" id="PTHR11049">
    <property type="entry name" value="ACYL COENZYME A THIOESTER HYDROLASE"/>
    <property type="match status" value="1"/>
</dbReference>
<proteinExistence type="inferred from homology"/>
<protein>
    <submittedName>
        <fullName evidence="6">Acyl-CoA hydrolase</fullName>
    </submittedName>
</protein>
<dbReference type="PANTHER" id="PTHR11049:SF24">
    <property type="entry name" value="CYTOSOLIC ACYL COENZYME A THIOESTER HYDROLASE"/>
    <property type="match status" value="1"/>
</dbReference>
<gene>
    <name evidence="6" type="ORF">A8990_12231</name>
</gene>
<dbReference type="GO" id="GO:0005829">
    <property type="term" value="C:cytosol"/>
    <property type="evidence" value="ECO:0007669"/>
    <property type="project" value="TreeGrafter"/>
</dbReference>
<dbReference type="GO" id="GO:0006637">
    <property type="term" value="P:acyl-CoA metabolic process"/>
    <property type="evidence" value="ECO:0007669"/>
    <property type="project" value="TreeGrafter"/>
</dbReference>
<evidence type="ECO:0000256" key="4">
    <source>
        <dbReference type="SAM" id="MobiDB-lite"/>
    </source>
</evidence>
<comment type="similarity">
    <text evidence="1">Belongs to the acyl coenzyme A hydrolase family.</text>
</comment>
<keyword evidence="7" id="KW-1185">Reference proteome</keyword>
<feature type="compositionally biased region" description="Basic and acidic residues" evidence="4">
    <location>
        <begin position="139"/>
        <end position="164"/>
    </location>
</feature>
<dbReference type="PROSITE" id="PS51770">
    <property type="entry name" value="HOTDOG_ACOT"/>
    <property type="match status" value="1"/>
</dbReference>
<dbReference type="RefSeq" id="WP_116190441.1">
    <property type="nucleotide sequence ID" value="NZ_QTTN01000022.1"/>
</dbReference>
<dbReference type="SUPFAM" id="SSF54637">
    <property type="entry name" value="Thioesterase/thiol ester dehydrase-isomerase"/>
    <property type="match status" value="1"/>
</dbReference>
<dbReference type="InterPro" id="IPR029069">
    <property type="entry name" value="HotDog_dom_sf"/>
</dbReference>
<sequence length="164" mass="18604">MSEETVSKRTGESRSTMMQLIFPLDTNYHGTMFGGKVMEYMDKIAAIASMRHARGPTVTASTDSLDFVAPIKVGDMIDVEAFVTWTHNSSMEIYVKVQTENVYTGERKTAVTAFFTFVALNENGKPTKVPGIVPETEEEKQLHETAPDRYELRMQRKQDRQKDK</sequence>
<dbReference type="Pfam" id="PF03061">
    <property type="entry name" value="4HBT"/>
    <property type="match status" value="1"/>
</dbReference>